<reference evidence="1 2" key="1">
    <citation type="journal article" date="2014" name="PLoS Genet.">
        <title>Phylogenetically driven sequencing of extremely halophilic archaea reveals strategies for static and dynamic osmo-response.</title>
        <authorList>
            <person name="Becker E.A."/>
            <person name="Seitzer P.M."/>
            <person name="Tritt A."/>
            <person name="Larsen D."/>
            <person name="Krusor M."/>
            <person name="Yao A.I."/>
            <person name="Wu D."/>
            <person name="Madern D."/>
            <person name="Eisen J.A."/>
            <person name="Darling A.E."/>
            <person name="Facciotti M.T."/>
        </authorList>
    </citation>
    <scope>NUCLEOTIDE SEQUENCE [LARGE SCALE GENOMIC DNA]</scope>
    <source>
        <strain evidence="1 2">JCM 13563</strain>
    </source>
</reference>
<sequence>MAARAWNQGAIKEGRLLLNTALAVWVREFDEKVFEVFIQEVFLPTLEQGEISAIQAAKNLLPQVIGILKERQR</sequence>
<name>M0CVJ5_9EURY</name>
<evidence type="ECO:0000313" key="1">
    <source>
        <dbReference type="EMBL" id="ELZ25909.1"/>
    </source>
</evidence>
<comment type="caution">
    <text evidence="1">The sequence shown here is derived from an EMBL/GenBank/DDBJ whole genome shotgun (WGS) entry which is preliminary data.</text>
</comment>
<evidence type="ECO:0000313" key="2">
    <source>
        <dbReference type="Proteomes" id="UP000011615"/>
    </source>
</evidence>
<proteinExistence type="predicted"/>
<keyword evidence="2" id="KW-1185">Reference proteome</keyword>
<gene>
    <name evidence="1" type="ORF">C476_00622</name>
</gene>
<dbReference type="AlphaFoldDB" id="M0CVJ5"/>
<accession>M0CVJ5</accession>
<organism evidence="1 2">
    <name type="scientific">Natrinema limicola JCM 13563</name>
    <dbReference type="NCBI Taxonomy" id="1230457"/>
    <lineage>
        <taxon>Archaea</taxon>
        <taxon>Methanobacteriati</taxon>
        <taxon>Methanobacteriota</taxon>
        <taxon>Stenosarchaea group</taxon>
        <taxon>Halobacteria</taxon>
        <taxon>Halobacteriales</taxon>
        <taxon>Natrialbaceae</taxon>
        <taxon>Natrinema</taxon>
    </lineage>
</organism>
<dbReference type="Proteomes" id="UP000011615">
    <property type="component" value="Unassembled WGS sequence"/>
</dbReference>
<dbReference type="EMBL" id="AOIT01000010">
    <property type="protein sequence ID" value="ELZ25909.1"/>
    <property type="molecule type" value="Genomic_DNA"/>
</dbReference>
<protein>
    <submittedName>
        <fullName evidence="1">Uncharacterized protein</fullName>
    </submittedName>
</protein>